<dbReference type="SUPFAM" id="SSF48452">
    <property type="entry name" value="TPR-like"/>
    <property type="match status" value="1"/>
</dbReference>
<dbReference type="RefSeq" id="WP_101751150.1">
    <property type="nucleotide sequence ID" value="NZ_CP025430.1"/>
</dbReference>
<sequence length="524" mass="57227">MTDALTRLAILHGTDKYGFHDYTPRYDAMLGPLRDRPVRLLEIGIGGYADPLRGGESLAMWRDYFPKGQVTGLDIARKELNLGPRVAIRQGSQVDANLLSRLVEERGPFDVILDDGSHQNAHVVESFRLLFPTLASGGVYIIEDVQTAFFAKFGGSLELEAPNSLAMALERVAKLQAGQGGGMARIERFHNLIVIHKRVARQKRPLLTEDRHLAAAKSEGRKIVAAEAGDLVHPTVLTALAASAGKDGVLMLRGPWRDPALLRDLFVQIDHREIRVHHPEAPLHRLAGRIAGLAIYPEGALILLGENSYPSNFAFDARHPQVAAVLAEMGEVLTDKAATEKGLLAYLRLKNFPGAGKVGFALLDRLQAMGCRDPLYRLQRAGILAERHQWRDLLRLCREAESDGLTDPRLRAHLGIALRETGQGGEALQILRAAHGRTPDSLPIIAALAEAEFDHGDKTAARVLLAGVIDRFPLDEQPKRLRALIEMAQATGDAQTALGAAIRLQKLDPDAVSIRREPVTPPAG</sequence>
<dbReference type="EMBL" id="CP025430">
    <property type="protein sequence ID" value="AUH63108.1"/>
    <property type="molecule type" value="Genomic_DNA"/>
</dbReference>
<dbReference type="InterPro" id="IPR029063">
    <property type="entry name" value="SAM-dependent_MTases_sf"/>
</dbReference>
<dbReference type="Gene3D" id="3.40.50.150">
    <property type="entry name" value="Vaccinia Virus protein VP39"/>
    <property type="match status" value="1"/>
</dbReference>
<dbReference type="OrthoDB" id="9816424at2"/>
<dbReference type="SUPFAM" id="SSF53335">
    <property type="entry name" value="S-adenosyl-L-methionine-dependent methyltransferases"/>
    <property type="match status" value="1"/>
</dbReference>
<evidence type="ECO:0000313" key="2">
    <source>
        <dbReference type="Proteomes" id="UP000234530"/>
    </source>
</evidence>
<protein>
    <submittedName>
        <fullName evidence="1">Uncharacterized protein</fullName>
    </submittedName>
</protein>
<dbReference type="Gene3D" id="1.25.40.10">
    <property type="entry name" value="Tetratricopeptide repeat domain"/>
    <property type="match status" value="1"/>
</dbReference>
<reference evidence="1 2" key="1">
    <citation type="journal article" date="2013" name="Antonie Van Leeuwenhoek">
        <title>Paracoccus zhejiangensis sp. nov., isolated from activated sludge in wastewater-treatment system.</title>
        <authorList>
            <person name="Wu Z.G."/>
            <person name="Zhang D.F."/>
            <person name="Liu Y.L."/>
            <person name="Wang F."/>
            <person name="Jiang X."/>
            <person name="Li C."/>
            <person name="Li S.P."/>
            <person name="Hong Q."/>
            <person name="Li W.J."/>
        </authorList>
    </citation>
    <scope>NUCLEOTIDE SEQUENCE [LARGE SCALE GENOMIC DNA]</scope>
    <source>
        <strain evidence="1 2">J6</strain>
    </source>
</reference>
<accession>A0A2H5EUY2</accession>
<dbReference type="Pfam" id="PF14559">
    <property type="entry name" value="TPR_19"/>
    <property type="match status" value="1"/>
</dbReference>
<organism evidence="1 2">
    <name type="scientific">Paracoccus zhejiangensis</name>
    <dbReference type="NCBI Taxonomy" id="1077935"/>
    <lineage>
        <taxon>Bacteria</taxon>
        <taxon>Pseudomonadati</taxon>
        <taxon>Pseudomonadota</taxon>
        <taxon>Alphaproteobacteria</taxon>
        <taxon>Rhodobacterales</taxon>
        <taxon>Paracoccaceae</taxon>
        <taxon>Paracoccus</taxon>
    </lineage>
</organism>
<gene>
    <name evidence="1" type="ORF">CX676_02165</name>
</gene>
<keyword evidence="2" id="KW-1185">Reference proteome</keyword>
<dbReference type="Proteomes" id="UP000234530">
    <property type="component" value="Chromosome"/>
</dbReference>
<dbReference type="InterPro" id="IPR011990">
    <property type="entry name" value="TPR-like_helical_dom_sf"/>
</dbReference>
<proteinExistence type="predicted"/>
<dbReference type="AlphaFoldDB" id="A0A2H5EUY2"/>
<dbReference type="KEGG" id="pzh:CX676_02165"/>
<evidence type="ECO:0000313" key="1">
    <source>
        <dbReference type="EMBL" id="AUH63108.1"/>
    </source>
</evidence>
<name>A0A2H5EUY2_9RHOB</name>